<name>A0A5J4TYC0_9EUKA</name>
<sequence>MQDRTEIDNNISGMDMEFERNEYKDVGRERVKHDISIKGLVQHKIQEQEREDKKISSADRQIELPEIPNKVGVAVSNRIEQSENASVKDGIMGWNNDSKQSSNQRIEMVNKENRGQPTRIVDQLDNNMHIDDRRITLRLRSDANIREPDRADTIRQLEQERSRNDKQCYRNKSNLLRATPFRASLQEDARSGNFDTFRQHNSSLRYWEMESEGSLIERIKQVFYLVKRFQLQITSIHIPGN</sequence>
<comment type="caution">
    <text evidence="1">The sequence shown here is derived from an EMBL/GenBank/DDBJ whole genome shotgun (WGS) entry which is preliminary data.</text>
</comment>
<dbReference type="AlphaFoldDB" id="A0A5J4TYC0"/>
<protein>
    <submittedName>
        <fullName evidence="1">Uncharacterized protein</fullName>
    </submittedName>
</protein>
<gene>
    <name evidence="1" type="ORF">EZS28_040978</name>
</gene>
<proteinExistence type="predicted"/>
<reference evidence="1 2" key="1">
    <citation type="submission" date="2019-03" db="EMBL/GenBank/DDBJ databases">
        <title>Single cell metagenomics reveals metabolic interactions within the superorganism composed of flagellate Streblomastix strix and complex community of Bacteroidetes bacteria on its surface.</title>
        <authorList>
            <person name="Treitli S.C."/>
            <person name="Kolisko M."/>
            <person name="Husnik F."/>
            <person name="Keeling P."/>
            <person name="Hampl V."/>
        </authorList>
    </citation>
    <scope>NUCLEOTIDE SEQUENCE [LARGE SCALE GENOMIC DNA]</scope>
    <source>
        <strain evidence="1">ST1C</strain>
    </source>
</reference>
<accession>A0A5J4TYC0</accession>
<dbReference type="EMBL" id="SNRW01022846">
    <property type="protein sequence ID" value="KAA6363496.1"/>
    <property type="molecule type" value="Genomic_DNA"/>
</dbReference>
<evidence type="ECO:0000313" key="1">
    <source>
        <dbReference type="EMBL" id="KAA6363496.1"/>
    </source>
</evidence>
<organism evidence="1 2">
    <name type="scientific">Streblomastix strix</name>
    <dbReference type="NCBI Taxonomy" id="222440"/>
    <lineage>
        <taxon>Eukaryota</taxon>
        <taxon>Metamonada</taxon>
        <taxon>Preaxostyla</taxon>
        <taxon>Oxymonadida</taxon>
        <taxon>Streblomastigidae</taxon>
        <taxon>Streblomastix</taxon>
    </lineage>
</organism>
<dbReference type="Proteomes" id="UP000324800">
    <property type="component" value="Unassembled WGS sequence"/>
</dbReference>
<evidence type="ECO:0000313" key="2">
    <source>
        <dbReference type="Proteomes" id="UP000324800"/>
    </source>
</evidence>